<evidence type="ECO:0008006" key="4">
    <source>
        <dbReference type="Google" id="ProtNLM"/>
    </source>
</evidence>
<organism evidence="2 3">
    <name type="scientific">Aquipseudomonas alcaligenes</name>
    <name type="common">Pseudomonas alcaligenes</name>
    <dbReference type="NCBI Taxonomy" id="43263"/>
    <lineage>
        <taxon>Bacteria</taxon>
        <taxon>Pseudomonadati</taxon>
        <taxon>Pseudomonadota</taxon>
        <taxon>Gammaproteobacteria</taxon>
        <taxon>Pseudomonadales</taxon>
        <taxon>Pseudomonadaceae</taxon>
        <taxon>Aquipseudomonas</taxon>
    </lineage>
</organism>
<protein>
    <recommendedName>
        <fullName evidence="4">DUF3341 domain-containing protein</fullName>
    </recommendedName>
</protein>
<name>A0A1N6V0Y2_AQUAC</name>
<evidence type="ECO:0000313" key="3">
    <source>
        <dbReference type="Proteomes" id="UP000185841"/>
    </source>
</evidence>
<feature type="transmembrane region" description="Helical" evidence="1">
    <location>
        <begin position="95"/>
        <end position="118"/>
    </location>
</feature>
<gene>
    <name evidence="2" type="ORF">SAMN05878282_10760</name>
</gene>
<sequence>MHRYLHNVSGFYLQRDLAETTLKQLLRLGLRSQQLQIIAADSNGPTPSRAAGRRIALLKSILLFGGIGAATGIVLGGVVEIVLLGETRALGPWPLLSPAMLLGWSALGGALIGCNLALGAAPLWRSGPTNTDSDVLLVVQTHNERETAIAHEAIKVSADLCKDTDMRASQSDSKNV</sequence>
<keyword evidence="1" id="KW-1133">Transmembrane helix</keyword>
<evidence type="ECO:0000313" key="2">
    <source>
        <dbReference type="EMBL" id="SIQ71553.1"/>
    </source>
</evidence>
<dbReference type="Proteomes" id="UP000185841">
    <property type="component" value="Unassembled WGS sequence"/>
</dbReference>
<dbReference type="EMBL" id="FTMP01000007">
    <property type="protein sequence ID" value="SIQ71553.1"/>
    <property type="molecule type" value="Genomic_DNA"/>
</dbReference>
<evidence type="ECO:0000256" key="1">
    <source>
        <dbReference type="SAM" id="Phobius"/>
    </source>
</evidence>
<feature type="transmembrane region" description="Helical" evidence="1">
    <location>
        <begin position="61"/>
        <end position="83"/>
    </location>
</feature>
<reference evidence="2 3" key="1">
    <citation type="submission" date="2017-01" db="EMBL/GenBank/DDBJ databases">
        <authorList>
            <person name="Mah S.A."/>
            <person name="Swanson W.J."/>
            <person name="Moy G.W."/>
            <person name="Vacquier V.D."/>
        </authorList>
    </citation>
    <scope>NUCLEOTIDE SEQUENCE [LARGE SCALE GENOMIC DNA]</scope>
    <source>
        <strain evidence="2 3">RU36E</strain>
    </source>
</reference>
<keyword evidence="1" id="KW-0472">Membrane</keyword>
<dbReference type="AlphaFoldDB" id="A0A1N6V0Y2"/>
<dbReference type="RefSeq" id="WP_076427698.1">
    <property type="nucleotide sequence ID" value="NZ_FTMP01000007.1"/>
</dbReference>
<accession>A0A1N6V0Y2</accession>
<keyword evidence="1" id="KW-0812">Transmembrane</keyword>
<proteinExistence type="predicted"/>